<dbReference type="GO" id="GO:0005634">
    <property type="term" value="C:nucleus"/>
    <property type="evidence" value="ECO:0007669"/>
    <property type="project" value="UniProtKB-SubCell"/>
</dbReference>
<keyword evidence="7" id="KW-0812">Transmembrane</keyword>
<keyword evidence="6" id="KW-0067">ATP-binding</keyword>
<keyword evidence="7" id="KW-0472">Membrane</keyword>
<dbReference type="GO" id="GO:0006281">
    <property type="term" value="P:DNA repair"/>
    <property type="evidence" value="ECO:0007669"/>
    <property type="project" value="UniProtKB-KW"/>
</dbReference>
<keyword evidence="5 6" id="KW-0234">DNA repair</keyword>
<keyword evidence="6" id="KW-0347">Helicase</keyword>
<comment type="caution">
    <text evidence="9">The sequence shown here is derived from an EMBL/GenBank/DDBJ whole genome shotgun (WGS) entry which is preliminary data.</text>
</comment>
<protein>
    <recommendedName>
        <fullName evidence="6">RuvB-like helicase</fullName>
        <ecNumber evidence="6">3.6.4.12</ecNumber>
    </recommendedName>
</protein>
<evidence type="ECO:0000256" key="7">
    <source>
        <dbReference type="SAM" id="Phobius"/>
    </source>
</evidence>
<dbReference type="Gene3D" id="3.40.50.300">
    <property type="entry name" value="P-loop containing nucleotide triphosphate hydrolases"/>
    <property type="match status" value="1"/>
</dbReference>
<dbReference type="InterPro" id="IPR027417">
    <property type="entry name" value="P-loop_NTPase"/>
</dbReference>
<evidence type="ECO:0000313" key="10">
    <source>
        <dbReference type="Proteomes" id="UP001175228"/>
    </source>
</evidence>
<evidence type="ECO:0000256" key="5">
    <source>
        <dbReference type="ARBA" id="ARBA00023204"/>
    </source>
</evidence>
<evidence type="ECO:0000259" key="8">
    <source>
        <dbReference type="Pfam" id="PF06068"/>
    </source>
</evidence>
<accession>A0AA39UV35</accession>
<dbReference type="Pfam" id="PF06068">
    <property type="entry name" value="TIP49"/>
    <property type="match status" value="1"/>
</dbReference>
<dbReference type="EC" id="3.6.4.12" evidence="6"/>
<organism evidence="9 10">
    <name type="scientific">Armillaria luteobubalina</name>
    <dbReference type="NCBI Taxonomy" id="153913"/>
    <lineage>
        <taxon>Eukaryota</taxon>
        <taxon>Fungi</taxon>
        <taxon>Dikarya</taxon>
        <taxon>Basidiomycota</taxon>
        <taxon>Agaricomycotina</taxon>
        <taxon>Agaricomycetes</taxon>
        <taxon>Agaricomycetidae</taxon>
        <taxon>Agaricales</taxon>
        <taxon>Marasmiineae</taxon>
        <taxon>Physalacriaceae</taxon>
        <taxon>Armillaria</taxon>
    </lineage>
</organism>
<dbReference type="GO" id="GO:0016787">
    <property type="term" value="F:hydrolase activity"/>
    <property type="evidence" value="ECO:0007669"/>
    <property type="project" value="UniProtKB-KW"/>
</dbReference>
<evidence type="ECO:0000256" key="3">
    <source>
        <dbReference type="ARBA" id="ARBA00023159"/>
    </source>
</evidence>
<dbReference type="InterPro" id="IPR012340">
    <property type="entry name" value="NA-bd_OB-fold"/>
</dbReference>
<keyword evidence="4 6" id="KW-0804">Transcription</keyword>
<gene>
    <name evidence="9" type="ORF">EDD18DRAFT_1350089</name>
</gene>
<evidence type="ECO:0000256" key="2">
    <source>
        <dbReference type="ARBA" id="ARBA00023015"/>
    </source>
</evidence>
<keyword evidence="1 6" id="KW-0227">DNA damage</keyword>
<dbReference type="GO" id="GO:0032991">
    <property type="term" value="C:protein-containing complex"/>
    <property type="evidence" value="ECO:0007669"/>
    <property type="project" value="UniProtKB-ARBA"/>
</dbReference>
<reference evidence="9" key="1">
    <citation type="submission" date="2023-06" db="EMBL/GenBank/DDBJ databases">
        <authorList>
            <consortium name="Lawrence Berkeley National Laboratory"/>
            <person name="Ahrendt S."/>
            <person name="Sahu N."/>
            <person name="Indic B."/>
            <person name="Wong-Bajracharya J."/>
            <person name="Merenyi Z."/>
            <person name="Ke H.-M."/>
            <person name="Monk M."/>
            <person name="Kocsube S."/>
            <person name="Drula E."/>
            <person name="Lipzen A."/>
            <person name="Balint B."/>
            <person name="Henrissat B."/>
            <person name="Andreopoulos B."/>
            <person name="Martin F.M."/>
            <person name="Harder C.B."/>
            <person name="Rigling D."/>
            <person name="Ford K.L."/>
            <person name="Foster G.D."/>
            <person name="Pangilinan J."/>
            <person name="Papanicolaou A."/>
            <person name="Barry K."/>
            <person name="LaButti K."/>
            <person name="Viragh M."/>
            <person name="Koriabine M."/>
            <person name="Yan M."/>
            <person name="Riley R."/>
            <person name="Champramary S."/>
            <person name="Plett K.L."/>
            <person name="Tsai I.J."/>
            <person name="Slot J."/>
            <person name="Sipos G."/>
            <person name="Plett J."/>
            <person name="Nagy L.G."/>
            <person name="Grigoriev I.V."/>
        </authorList>
    </citation>
    <scope>NUCLEOTIDE SEQUENCE</scope>
    <source>
        <strain evidence="9">HWK02</strain>
    </source>
</reference>
<dbReference type="InterPro" id="IPR010339">
    <property type="entry name" value="TIP49_P-loop"/>
</dbReference>
<keyword evidence="6" id="KW-0547">Nucleotide-binding</keyword>
<comment type="subcellular location">
    <subcellularLocation>
        <location evidence="6">Nucleus</location>
    </subcellularLocation>
</comment>
<keyword evidence="6" id="KW-0156">Chromatin regulator</keyword>
<evidence type="ECO:0000256" key="6">
    <source>
        <dbReference type="RuleBase" id="RU363048"/>
    </source>
</evidence>
<comment type="function">
    <text evidence="6">DNA helicase participates in several chromatin remodeling complexes, including the SWR1 and the INO80 complexes.</text>
</comment>
<dbReference type="GO" id="GO:0006325">
    <property type="term" value="P:chromatin organization"/>
    <property type="evidence" value="ECO:0007669"/>
    <property type="project" value="UniProtKB-KW"/>
</dbReference>
<feature type="domain" description="TIP49 P-loop" evidence="8">
    <location>
        <begin position="192"/>
        <end position="424"/>
    </location>
</feature>
<comment type="catalytic activity">
    <reaction evidence="6">
        <text>ATP + H2O = ADP + phosphate + H(+)</text>
        <dbReference type="Rhea" id="RHEA:13065"/>
        <dbReference type="ChEBI" id="CHEBI:15377"/>
        <dbReference type="ChEBI" id="CHEBI:15378"/>
        <dbReference type="ChEBI" id="CHEBI:30616"/>
        <dbReference type="ChEBI" id="CHEBI:43474"/>
        <dbReference type="ChEBI" id="CHEBI:456216"/>
        <dbReference type="EC" id="3.6.4.12"/>
    </reaction>
</comment>
<dbReference type="EMBL" id="JAUEPU010000010">
    <property type="protein sequence ID" value="KAK0498674.1"/>
    <property type="molecule type" value="Genomic_DNA"/>
</dbReference>
<dbReference type="SUPFAM" id="SSF50249">
    <property type="entry name" value="Nucleic acid-binding proteins"/>
    <property type="match status" value="1"/>
</dbReference>
<evidence type="ECO:0000313" key="9">
    <source>
        <dbReference type="EMBL" id="KAK0498674.1"/>
    </source>
</evidence>
<dbReference type="InterPro" id="IPR042487">
    <property type="entry name" value="RuvBL1/2_DNA/RNA_bd_dom"/>
</dbReference>
<feature type="transmembrane region" description="Helical" evidence="7">
    <location>
        <begin position="18"/>
        <end position="37"/>
    </location>
</feature>
<dbReference type="Proteomes" id="UP001175228">
    <property type="component" value="Unassembled WGS sequence"/>
</dbReference>
<keyword evidence="3" id="KW-0010">Activator</keyword>
<dbReference type="InterPro" id="IPR027238">
    <property type="entry name" value="RuvB-like"/>
</dbReference>
<keyword evidence="7" id="KW-1133">Transmembrane helix</keyword>
<proteinExistence type="inferred from homology"/>
<sequence>MHLSCAPVDFTTASSTCALSFLSLAVVLVILACVWTCRHHHQQGDKKGVWTWGVLTLETLQSTPTKEKEPVLQLEGQHRRAGVDGEDNNVAAYVSSPNASLSTTAPTALATATNINTPAAGTTLPFTITASSTPAVASDLSFPIIAIQITTGTSELQDVANMECIRQNVRYVLGTLLGDRLEPRANSQGMVGQVKKTEALRQAFRRSIGIHIKEETELVEGEVVKIQIDRDLTGATKTGKLIIKITDMETIYDLGSKMIEALSKENLPAGDTAGDIDKTSGKITQLGPSFAQPRYYDAMSADTKFVDGPEGEIQKRQVVVGFLALFARDTGETKPELRNQINTKVSEWREEGKDEIIPGVHMLDIECLSFLNRALEDDLAPWVIKASSRGMARTRGIAFCSPHGLSVDLLDRVLIVSMKPYSEEDIEQIKRYCSTRSV</sequence>
<dbReference type="GO" id="GO:0005524">
    <property type="term" value="F:ATP binding"/>
    <property type="evidence" value="ECO:0007669"/>
    <property type="project" value="UniProtKB-KW"/>
</dbReference>
<dbReference type="PANTHER" id="PTHR11093">
    <property type="entry name" value="RUVB-RELATED REPTIN AND PONTIN"/>
    <property type="match status" value="1"/>
</dbReference>
<evidence type="ECO:0000256" key="4">
    <source>
        <dbReference type="ARBA" id="ARBA00023163"/>
    </source>
</evidence>
<keyword evidence="2 6" id="KW-0805">Transcription regulation</keyword>
<dbReference type="Gene3D" id="2.40.50.360">
    <property type="entry name" value="RuvB-like helicase, domain II"/>
    <property type="match status" value="1"/>
</dbReference>
<dbReference type="AlphaFoldDB" id="A0AA39UV35"/>
<dbReference type="GO" id="GO:0003678">
    <property type="term" value="F:DNA helicase activity"/>
    <property type="evidence" value="ECO:0007669"/>
    <property type="project" value="UniProtKB-EC"/>
</dbReference>
<comment type="similarity">
    <text evidence="6">Belongs to the RuvB family.</text>
</comment>
<keyword evidence="10" id="KW-1185">Reference proteome</keyword>
<evidence type="ECO:0000256" key="1">
    <source>
        <dbReference type="ARBA" id="ARBA00022763"/>
    </source>
</evidence>
<name>A0AA39UV35_9AGAR</name>
<keyword evidence="6" id="KW-0539">Nucleus</keyword>
<keyword evidence="6" id="KW-0378">Hydrolase</keyword>